<gene>
    <name evidence="1" type="ORF">HPB47_019794</name>
</gene>
<keyword evidence="2" id="KW-1185">Reference proteome</keyword>
<comment type="caution">
    <text evidence="1">The sequence shown here is derived from an EMBL/GenBank/DDBJ whole genome shotgun (WGS) entry which is preliminary data.</text>
</comment>
<dbReference type="EMBL" id="JABSTQ010009046">
    <property type="protein sequence ID" value="KAG0433571.1"/>
    <property type="molecule type" value="Genomic_DNA"/>
</dbReference>
<evidence type="ECO:0000313" key="2">
    <source>
        <dbReference type="Proteomes" id="UP000805193"/>
    </source>
</evidence>
<name>A0AC60QH91_IXOPE</name>
<dbReference type="Proteomes" id="UP000805193">
    <property type="component" value="Unassembled WGS sequence"/>
</dbReference>
<organism evidence="1 2">
    <name type="scientific">Ixodes persulcatus</name>
    <name type="common">Taiga tick</name>
    <dbReference type="NCBI Taxonomy" id="34615"/>
    <lineage>
        <taxon>Eukaryota</taxon>
        <taxon>Metazoa</taxon>
        <taxon>Ecdysozoa</taxon>
        <taxon>Arthropoda</taxon>
        <taxon>Chelicerata</taxon>
        <taxon>Arachnida</taxon>
        <taxon>Acari</taxon>
        <taxon>Parasitiformes</taxon>
        <taxon>Ixodida</taxon>
        <taxon>Ixodoidea</taxon>
        <taxon>Ixodidae</taxon>
        <taxon>Ixodinae</taxon>
        <taxon>Ixodes</taxon>
    </lineage>
</organism>
<reference evidence="1 2" key="1">
    <citation type="journal article" date="2020" name="Cell">
        <title>Large-Scale Comparative Analyses of Tick Genomes Elucidate Their Genetic Diversity and Vector Capacities.</title>
        <authorList>
            <consortium name="Tick Genome and Microbiome Consortium (TIGMIC)"/>
            <person name="Jia N."/>
            <person name="Wang J."/>
            <person name="Shi W."/>
            <person name="Du L."/>
            <person name="Sun Y."/>
            <person name="Zhan W."/>
            <person name="Jiang J.F."/>
            <person name="Wang Q."/>
            <person name="Zhang B."/>
            <person name="Ji P."/>
            <person name="Bell-Sakyi L."/>
            <person name="Cui X.M."/>
            <person name="Yuan T.T."/>
            <person name="Jiang B.G."/>
            <person name="Yang W.F."/>
            <person name="Lam T.T."/>
            <person name="Chang Q.C."/>
            <person name="Ding S.J."/>
            <person name="Wang X.J."/>
            <person name="Zhu J.G."/>
            <person name="Ruan X.D."/>
            <person name="Zhao L."/>
            <person name="Wei J.T."/>
            <person name="Ye R.Z."/>
            <person name="Que T.C."/>
            <person name="Du C.H."/>
            <person name="Zhou Y.H."/>
            <person name="Cheng J.X."/>
            <person name="Dai P.F."/>
            <person name="Guo W.B."/>
            <person name="Han X.H."/>
            <person name="Huang E.J."/>
            <person name="Li L.F."/>
            <person name="Wei W."/>
            <person name="Gao Y.C."/>
            <person name="Liu J.Z."/>
            <person name="Shao H.Z."/>
            <person name="Wang X."/>
            <person name="Wang C.C."/>
            <person name="Yang T.C."/>
            <person name="Huo Q.B."/>
            <person name="Li W."/>
            <person name="Chen H.Y."/>
            <person name="Chen S.E."/>
            <person name="Zhou L.G."/>
            <person name="Ni X.B."/>
            <person name="Tian J.H."/>
            <person name="Sheng Y."/>
            <person name="Liu T."/>
            <person name="Pan Y.S."/>
            <person name="Xia L.Y."/>
            <person name="Li J."/>
            <person name="Zhao F."/>
            <person name="Cao W.C."/>
        </authorList>
    </citation>
    <scope>NUCLEOTIDE SEQUENCE [LARGE SCALE GENOMIC DNA]</scope>
    <source>
        <strain evidence="1">Iper-2018</strain>
    </source>
</reference>
<accession>A0AC60QH91</accession>
<sequence length="306" mass="34423">MPAINFKRLYQITGAGEDADIAWRQDKSLLPRNMPCDECRQNCRLAFRSEGRPVWRCQRCGHDWKQSATTGVLFEGCRLSLGTILEVLFVSSGGGATMSSVKRVAPQVSNTLSNNTIVAWTWYFRDTCFSWIDEGLTTLRPRIGGAGKVVERKYHQGRLVPGQRILGMIELQTGTAGDRRRGGPVCLETIPNNCCNTATLIPLTQRHVVPGTTIVSDQWAVYNSLPAHQFNHLMVNNSLYFVDPQAWANTQTIESQWRAFKCHPSQGRGNLHKALGMHLCEFMRQREMNLRGTNPFLRFLEIAAAV</sequence>
<protein>
    <submittedName>
        <fullName evidence="1">Uncharacterized protein</fullName>
    </submittedName>
</protein>
<evidence type="ECO:0000313" key="1">
    <source>
        <dbReference type="EMBL" id="KAG0433571.1"/>
    </source>
</evidence>
<proteinExistence type="predicted"/>